<feature type="active site" description="Proton acceptor" evidence="4">
    <location>
        <position position="346"/>
    </location>
</feature>
<evidence type="ECO:0000259" key="6">
    <source>
        <dbReference type="Pfam" id="PF00108"/>
    </source>
</evidence>
<feature type="domain" description="Thiolase N-terminal" evidence="6">
    <location>
        <begin position="5"/>
        <end position="259"/>
    </location>
</feature>
<dbReference type="Gene3D" id="3.40.47.10">
    <property type="match status" value="2"/>
</dbReference>
<dbReference type="PROSITE" id="PS00737">
    <property type="entry name" value="THIOLASE_2"/>
    <property type="match status" value="1"/>
</dbReference>
<keyword evidence="3 5" id="KW-0012">Acyltransferase</keyword>
<reference evidence="8 9" key="1">
    <citation type="submission" date="2018-08" db="EMBL/GenBank/DDBJ databases">
        <title>The multiple taxonomic identification of Sphingomonas gilva.</title>
        <authorList>
            <person name="Zhu D."/>
            <person name="Zheng S."/>
        </authorList>
    </citation>
    <scope>NUCLEOTIDE SEQUENCE [LARGE SCALE GENOMIC DNA]</scope>
    <source>
        <strain evidence="8 9">ZDH117</strain>
    </source>
</reference>
<feature type="active site" description="Proton acceptor" evidence="4">
    <location>
        <position position="376"/>
    </location>
</feature>
<dbReference type="Pfam" id="PF02803">
    <property type="entry name" value="Thiolase_C"/>
    <property type="match status" value="1"/>
</dbReference>
<dbReference type="Pfam" id="PF00108">
    <property type="entry name" value="Thiolase_N"/>
    <property type="match status" value="1"/>
</dbReference>
<dbReference type="PANTHER" id="PTHR43365">
    <property type="entry name" value="BLR7806 PROTEIN"/>
    <property type="match status" value="1"/>
</dbReference>
<keyword evidence="9" id="KW-1185">Reference proteome</keyword>
<evidence type="ECO:0000313" key="8">
    <source>
        <dbReference type="EMBL" id="RHW17833.1"/>
    </source>
</evidence>
<evidence type="ECO:0000313" key="9">
    <source>
        <dbReference type="Proteomes" id="UP000266693"/>
    </source>
</evidence>
<dbReference type="EC" id="2.3.1.16" evidence="8"/>
<keyword evidence="2 5" id="KW-0808">Transferase</keyword>
<dbReference type="InterPro" id="IPR020617">
    <property type="entry name" value="Thiolase_C"/>
</dbReference>
<name>A0A396RTW9_9SPHN</name>
<evidence type="ECO:0000256" key="1">
    <source>
        <dbReference type="ARBA" id="ARBA00010982"/>
    </source>
</evidence>
<evidence type="ECO:0000256" key="3">
    <source>
        <dbReference type="ARBA" id="ARBA00023315"/>
    </source>
</evidence>
<gene>
    <name evidence="8" type="ORF">D1610_04735</name>
</gene>
<evidence type="ECO:0000256" key="5">
    <source>
        <dbReference type="RuleBase" id="RU003557"/>
    </source>
</evidence>
<comment type="similarity">
    <text evidence="1 5">Belongs to the thiolase-like superfamily. Thiolase family.</text>
</comment>
<organism evidence="8 9">
    <name type="scientific">Sphingomonas gilva</name>
    <dbReference type="NCBI Taxonomy" id="2305907"/>
    <lineage>
        <taxon>Bacteria</taxon>
        <taxon>Pseudomonadati</taxon>
        <taxon>Pseudomonadota</taxon>
        <taxon>Alphaproteobacteria</taxon>
        <taxon>Sphingomonadales</taxon>
        <taxon>Sphingomonadaceae</taxon>
        <taxon>Sphingomonas</taxon>
    </lineage>
</organism>
<comment type="caution">
    <text evidence="8">The sequence shown here is derived from an EMBL/GenBank/DDBJ whole genome shotgun (WGS) entry which is preliminary data.</text>
</comment>
<dbReference type="InterPro" id="IPR020613">
    <property type="entry name" value="Thiolase_CS"/>
</dbReference>
<proteinExistence type="inferred from homology"/>
<dbReference type="RefSeq" id="WP_118863025.1">
    <property type="nucleotide sequence ID" value="NZ_QWLV01000002.1"/>
</dbReference>
<dbReference type="OrthoDB" id="9764638at2"/>
<dbReference type="PIRSF" id="PIRSF000429">
    <property type="entry name" value="Ac-CoA_Ac_transf"/>
    <property type="match status" value="1"/>
</dbReference>
<dbReference type="InterPro" id="IPR002155">
    <property type="entry name" value="Thiolase"/>
</dbReference>
<dbReference type="NCBIfam" id="TIGR01930">
    <property type="entry name" value="AcCoA-C-Actrans"/>
    <property type="match status" value="1"/>
</dbReference>
<dbReference type="SUPFAM" id="SSF53901">
    <property type="entry name" value="Thiolase-like"/>
    <property type="match status" value="2"/>
</dbReference>
<dbReference type="CDD" id="cd00751">
    <property type="entry name" value="thiolase"/>
    <property type="match status" value="1"/>
</dbReference>
<dbReference type="InterPro" id="IPR020616">
    <property type="entry name" value="Thiolase_N"/>
</dbReference>
<dbReference type="EMBL" id="QWLV01000002">
    <property type="protein sequence ID" value="RHW17833.1"/>
    <property type="molecule type" value="Genomic_DNA"/>
</dbReference>
<evidence type="ECO:0000256" key="4">
    <source>
        <dbReference type="PIRSR" id="PIRSR000429-1"/>
    </source>
</evidence>
<evidence type="ECO:0000259" key="7">
    <source>
        <dbReference type="Pfam" id="PF02803"/>
    </source>
</evidence>
<dbReference type="Proteomes" id="UP000266693">
    <property type="component" value="Unassembled WGS sequence"/>
</dbReference>
<dbReference type="AlphaFoldDB" id="A0A396RTW9"/>
<feature type="active site" description="Acyl-thioester intermediate" evidence="4">
    <location>
        <position position="90"/>
    </location>
</feature>
<dbReference type="PANTHER" id="PTHR43365:SF1">
    <property type="entry name" value="ACETYL-COA C-ACYLTRANSFERASE"/>
    <property type="match status" value="1"/>
</dbReference>
<accession>A0A396RTW9</accession>
<dbReference type="GO" id="GO:0003988">
    <property type="term" value="F:acetyl-CoA C-acyltransferase activity"/>
    <property type="evidence" value="ECO:0007669"/>
    <property type="project" value="UniProtKB-EC"/>
</dbReference>
<dbReference type="NCBIfam" id="NF005077">
    <property type="entry name" value="PRK06504.1"/>
    <property type="match status" value="1"/>
</dbReference>
<evidence type="ECO:0000256" key="2">
    <source>
        <dbReference type="ARBA" id="ARBA00022679"/>
    </source>
</evidence>
<protein>
    <submittedName>
        <fullName evidence="8">Acetyl-CoA C-acyltransferase</fullName>
        <ecNumber evidence="8">2.3.1.16</ecNumber>
    </submittedName>
</protein>
<sequence length="400" mass="41697">MAEAYIVDAVRTAGGKRGGRLAGTHPVDMGAAVLDAIVERTGIDGAIVDDVIMGCVMQGGQQSFQVGRNCVLASHKLPDSVPAVTIDRQCGSSQQAMQFAAQAVMSGTQDVVIAAGVESMTRVPMGSTGAFHAKEGLGNYKSPRLEEKFPGIMFSQFIGAEMVARKHGFSKDELDAYALESHRRAARAAAEGRFDNEIVPLDIETPEGPAKHSADEGVRADATLEGIQGVKLLQEGGAITAANASQICDGASAVLIVSGDALRKYGLKPRARIVNVTVTAGDPVIMLEEPLFATDKALKKAGLTIDDIDVAEVNEAFAPVPMAWMKHTGAAHEKTNVNGGAIALGHPLGASGTKLMATLLNALEQRGGRYGLQTMCEGGGIANVTIIERVDAPVEEAKAA</sequence>
<dbReference type="InterPro" id="IPR016039">
    <property type="entry name" value="Thiolase-like"/>
</dbReference>
<feature type="domain" description="Thiolase C-terminal" evidence="7">
    <location>
        <begin position="267"/>
        <end position="389"/>
    </location>
</feature>